<gene>
    <name evidence="1" type="ORF">NG900_16275</name>
</gene>
<dbReference type="EMBL" id="JAMXHT010000006">
    <property type="protein sequence ID" value="MCO5399756.1"/>
    <property type="molecule type" value="Genomic_DNA"/>
</dbReference>
<dbReference type="PANTHER" id="PTHR36154:SF1">
    <property type="entry name" value="DNA-BINDING TRANSCRIPTIONAL ACTIVATOR ALPA"/>
    <property type="match status" value="1"/>
</dbReference>
<dbReference type="InterPro" id="IPR052931">
    <property type="entry name" value="Prophage_regulatory_activator"/>
</dbReference>
<dbReference type="Proteomes" id="UP001162811">
    <property type="component" value="Unassembled WGS sequence"/>
</dbReference>
<dbReference type="PANTHER" id="PTHR36154">
    <property type="entry name" value="DNA-BINDING TRANSCRIPTIONAL ACTIVATOR ALPA"/>
    <property type="match status" value="1"/>
</dbReference>
<comment type="caution">
    <text evidence="1">The sequence shown here is derived from an EMBL/GenBank/DDBJ whole genome shotgun (WGS) entry which is preliminary data.</text>
</comment>
<reference evidence="1" key="2">
    <citation type="journal article" date="2023" name="Front. Microbiol.">
        <title>Ralstonia chuxiongensis sp. nov., Ralstonia mojiangensis sp. nov., and Ralstonia soli sp. nov., isolated from tobacco fields, are three novel species in the family Burkholderiaceae.</title>
        <authorList>
            <person name="Lu C.H."/>
            <person name="Zhang Y.Y."/>
            <person name="Jiang N."/>
            <person name="Chen W."/>
            <person name="Shao X."/>
            <person name="Zhao Z.M."/>
            <person name="Lu W.L."/>
            <person name="Hu X."/>
            <person name="Xi Y.X."/>
            <person name="Zou S.Y."/>
            <person name="Wei Q.J."/>
            <person name="Lin Z.L."/>
            <person name="Gong L."/>
            <person name="Gai X.T."/>
            <person name="Zhang L.Q."/>
            <person name="Li J.Y."/>
            <person name="Jin Y."/>
            <person name="Xia Z.Y."/>
        </authorList>
    </citation>
    <scope>NUCLEOTIDE SEQUENCE</scope>
    <source>
        <strain evidence="1">21MJYT02-11</strain>
    </source>
</reference>
<sequence length="70" mass="7846">MSANTRSKVLRLKRMKEKTGISGSSIYNKLNPRSKYYDATFPKPIRLGLGAVGWFEAEVDAWLASRPQAS</sequence>
<proteinExistence type="predicted"/>
<dbReference type="InterPro" id="IPR010260">
    <property type="entry name" value="AlpA"/>
</dbReference>
<organism evidence="1 2">
    <name type="scientific">Ralstonia soli</name>
    <dbReference type="NCBI Taxonomy" id="2953896"/>
    <lineage>
        <taxon>Bacteria</taxon>
        <taxon>Pseudomonadati</taxon>
        <taxon>Pseudomonadota</taxon>
        <taxon>Betaproteobacteria</taxon>
        <taxon>Burkholderiales</taxon>
        <taxon>Burkholderiaceae</taxon>
        <taxon>Ralstonia</taxon>
    </lineage>
</organism>
<dbReference type="RefSeq" id="WP_252682343.1">
    <property type="nucleotide sequence ID" value="NZ_JAMXHT010000006.1"/>
</dbReference>
<dbReference type="Gene3D" id="1.10.238.160">
    <property type="match status" value="1"/>
</dbReference>
<keyword evidence="2" id="KW-1185">Reference proteome</keyword>
<evidence type="ECO:0000313" key="1">
    <source>
        <dbReference type="EMBL" id="MCO5399756.1"/>
    </source>
</evidence>
<accession>A0ABT1AMU8</accession>
<evidence type="ECO:0000313" key="2">
    <source>
        <dbReference type="Proteomes" id="UP001162811"/>
    </source>
</evidence>
<name>A0ABT1AMU8_9RALS</name>
<dbReference type="Pfam" id="PF05930">
    <property type="entry name" value="Phage_AlpA"/>
    <property type="match status" value="1"/>
</dbReference>
<reference evidence="1" key="1">
    <citation type="submission" date="2022-06" db="EMBL/GenBank/DDBJ databases">
        <authorList>
            <person name="Lu C.-H."/>
        </authorList>
    </citation>
    <scope>NUCLEOTIDE SEQUENCE</scope>
    <source>
        <strain evidence="1">21MJYT02-11</strain>
    </source>
</reference>
<protein>
    <submittedName>
        <fullName evidence="1">AlpA family phage regulatory protein</fullName>
    </submittedName>
</protein>